<comment type="subcellular location">
    <subcellularLocation>
        <location evidence="1">Membrane</location>
        <topology evidence="1">Multi-pass membrane protein</topology>
    </subcellularLocation>
</comment>
<feature type="transmembrane region" description="Helical" evidence="6">
    <location>
        <begin position="6"/>
        <end position="26"/>
    </location>
</feature>
<gene>
    <name evidence="7" type="ORF">IGS68_04725</name>
</gene>
<feature type="transmembrane region" description="Helical" evidence="6">
    <location>
        <begin position="187"/>
        <end position="204"/>
    </location>
</feature>
<keyword evidence="8" id="KW-1185">Reference proteome</keyword>
<feature type="transmembrane region" description="Helical" evidence="6">
    <location>
        <begin position="72"/>
        <end position="91"/>
    </location>
</feature>
<comment type="similarity">
    <text evidence="2">Belongs to the TerC family.</text>
</comment>
<reference evidence="7" key="1">
    <citation type="submission" date="2021-02" db="EMBL/GenBank/DDBJ databases">
        <title>Skermanella TT6 skin isolate.</title>
        <authorList>
            <person name="Lee K."/>
            <person name="Ganzorig M."/>
        </authorList>
    </citation>
    <scope>NUCLEOTIDE SEQUENCE</scope>
    <source>
        <strain evidence="7">TT6</strain>
    </source>
</reference>
<protein>
    <submittedName>
        <fullName evidence="7">TerC family protein</fullName>
    </submittedName>
</protein>
<feature type="transmembrane region" description="Helical" evidence="6">
    <location>
        <begin position="281"/>
        <end position="299"/>
    </location>
</feature>
<keyword evidence="4 6" id="KW-1133">Transmembrane helix</keyword>
<keyword evidence="5 6" id="KW-0472">Membrane</keyword>
<dbReference type="Pfam" id="PF03741">
    <property type="entry name" value="TerC"/>
    <property type="match status" value="1"/>
</dbReference>
<accession>A0ABX7B863</accession>
<evidence type="ECO:0000256" key="1">
    <source>
        <dbReference type="ARBA" id="ARBA00004141"/>
    </source>
</evidence>
<organism evidence="7 8">
    <name type="scientific">Skermanella cutis</name>
    <dbReference type="NCBI Taxonomy" id="2775420"/>
    <lineage>
        <taxon>Bacteria</taxon>
        <taxon>Pseudomonadati</taxon>
        <taxon>Pseudomonadota</taxon>
        <taxon>Alphaproteobacteria</taxon>
        <taxon>Rhodospirillales</taxon>
        <taxon>Azospirillaceae</taxon>
        <taxon>Skermanella</taxon>
    </lineage>
</organism>
<dbReference type="InterPro" id="IPR022369">
    <property type="entry name" value="Integral_membrane_TerC_rswitch"/>
</dbReference>
<dbReference type="EMBL" id="CP067420">
    <property type="protein sequence ID" value="QQP90554.1"/>
    <property type="molecule type" value="Genomic_DNA"/>
</dbReference>
<dbReference type="NCBIfam" id="TIGR03718">
    <property type="entry name" value="R_switched_Alx"/>
    <property type="match status" value="1"/>
</dbReference>
<evidence type="ECO:0000256" key="4">
    <source>
        <dbReference type="ARBA" id="ARBA00022989"/>
    </source>
</evidence>
<feature type="transmembrane region" description="Helical" evidence="6">
    <location>
        <begin position="256"/>
        <end position="275"/>
    </location>
</feature>
<evidence type="ECO:0000256" key="6">
    <source>
        <dbReference type="SAM" id="Phobius"/>
    </source>
</evidence>
<sequence>METSPLIWIGFNAFILVLLALDLGVFNRRPRQITVREALIASSCYISLAFAFNGGIYWFMGMQKGLEFTTGYLIEWSLSVDNIFVMAMIFGHFAVPPQYQHRVLFWGIMGALVMRAALIFAGTALIHQFHWTIYLFGAFLLFTGIKMLLSSDEEKNLDDNRILRFVRARVRMTDNYEGTAFFVRRNGLLLATPMLLVLVMIEATDLMFALDSVPAIFAVTSDPFIVYTSNVFAILGLRSLYFALAGIIHRFSYLKYGLSLVLVFIGTKMMLIDIWKVPTALALGVTAALIGGSVLLSLIKTRNEPVPEDLAKVENQMGEYQDQAEAARHS</sequence>
<dbReference type="InterPro" id="IPR005496">
    <property type="entry name" value="Integral_membrane_TerC"/>
</dbReference>
<proteinExistence type="inferred from homology"/>
<evidence type="ECO:0000313" key="7">
    <source>
        <dbReference type="EMBL" id="QQP90554.1"/>
    </source>
</evidence>
<evidence type="ECO:0000313" key="8">
    <source>
        <dbReference type="Proteomes" id="UP000595197"/>
    </source>
</evidence>
<feature type="transmembrane region" description="Helical" evidence="6">
    <location>
        <begin position="38"/>
        <end position="60"/>
    </location>
</feature>
<dbReference type="PANTHER" id="PTHR30238">
    <property type="entry name" value="MEMBRANE BOUND PREDICTED REDOX MODULATOR"/>
    <property type="match status" value="1"/>
</dbReference>
<feature type="transmembrane region" description="Helical" evidence="6">
    <location>
        <begin position="131"/>
        <end position="149"/>
    </location>
</feature>
<name>A0ABX7B863_9PROT</name>
<dbReference type="Proteomes" id="UP000595197">
    <property type="component" value="Chromosome"/>
</dbReference>
<keyword evidence="3 6" id="KW-0812">Transmembrane</keyword>
<feature type="transmembrane region" description="Helical" evidence="6">
    <location>
        <begin position="224"/>
        <end position="244"/>
    </location>
</feature>
<evidence type="ECO:0000256" key="2">
    <source>
        <dbReference type="ARBA" id="ARBA00007511"/>
    </source>
</evidence>
<feature type="transmembrane region" description="Helical" evidence="6">
    <location>
        <begin position="103"/>
        <end position="125"/>
    </location>
</feature>
<evidence type="ECO:0000256" key="5">
    <source>
        <dbReference type="ARBA" id="ARBA00023136"/>
    </source>
</evidence>
<evidence type="ECO:0000256" key="3">
    <source>
        <dbReference type="ARBA" id="ARBA00022692"/>
    </source>
</evidence>
<dbReference type="PANTHER" id="PTHR30238:SF0">
    <property type="entry name" value="THYLAKOID MEMBRANE PROTEIN TERC, CHLOROPLASTIC"/>
    <property type="match status" value="1"/>
</dbReference>